<dbReference type="Pfam" id="PF13966">
    <property type="entry name" value="zf-RVT"/>
    <property type="match status" value="1"/>
</dbReference>
<feature type="domain" description="Reverse transcriptase zinc-binding" evidence="1">
    <location>
        <begin position="2"/>
        <end position="46"/>
    </location>
</feature>
<dbReference type="Gramene" id="TuG1812G0100004156.01.T01">
    <property type="protein sequence ID" value="TuG1812G0100004156.01.T01.cds469897"/>
    <property type="gene ID" value="TuG1812G0100004156.01"/>
</dbReference>
<reference evidence="2" key="3">
    <citation type="submission" date="2022-06" db="UniProtKB">
        <authorList>
            <consortium name="EnsemblPlants"/>
        </authorList>
    </citation>
    <scope>IDENTIFICATION</scope>
</reference>
<organism evidence="2 3">
    <name type="scientific">Triticum urartu</name>
    <name type="common">Red wild einkorn</name>
    <name type="synonym">Crithodium urartu</name>
    <dbReference type="NCBI Taxonomy" id="4572"/>
    <lineage>
        <taxon>Eukaryota</taxon>
        <taxon>Viridiplantae</taxon>
        <taxon>Streptophyta</taxon>
        <taxon>Embryophyta</taxon>
        <taxon>Tracheophyta</taxon>
        <taxon>Spermatophyta</taxon>
        <taxon>Magnoliopsida</taxon>
        <taxon>Liliopsida</taxon>
        <taxon>Poales</taxon>
        <taxon>Poaceae</taxon>
        <taxon>BOP clade</taxon>
        <taxon>Pooideae</taxon>
        <taxon>Triticodae</taxon>
        <taxon>Triticeae</taxon>
        <taxon>Triticinae</taxon>
        <taxon>Triticum</taxon>
    </lineage>
</organism>
<proteinExistence type="predicted"/>
<evidence type="ECO:0000313" key="3">
    <source>
        <dbReference type="Proteomes" id="UP000015106"/>
    </source>
</evidence>
<dbReference type="Proteomes" id="UP000015106">
    <property type="component" value="Chromosome 1"/>
</dbReference>
<protein>
    <recommendedName>
        <fullName evidence="1">Reverse transcriptase zinc-binding domain-containing protein</fullName>
    </recommendedName>
</protein>
<dbReference type="AlphaFoldDB" id="A0A8R7K5D2"/>
<sequence>MQKHIWTANRLAGCGWPNYGNCPLCNKVPELVAHILFQCRFSIRLWCVVKYWLQLHVFHPDVWQGFQDIKSW</sequence>
<evidence type="ECO:0000259" key="1">
    <source>
        <dbReference type="Pfam" id="PF13966"/>
    </source>
</evidence>
<name>A0A8R7K5D2_TRIUA</name>
<evidence type="ECO:0000313" key="2">
    <source>
        <dbReference type="EnsemblPlants" id="TuG1812G0100004156.01.T01.cds469897"/>
    </source>
</evidence>
<dbReference type="InterPro" id="IPR026960">
    <property type="entry name" value="RVT-Znf"/>
</dbReference>
<dbReference type="EnsemblPlants" id="TuG1812G0100004156.01.T01">
    <property type="protein sequence ID" value="TuG1812G0100004156.01.T01.cds469897"/>
    <property type="gene ID" value="TuG1812G0100004156.01"/>
</dbReference>
<accession>A0A8R7K5D2</accession>
<keyword evidence="3" id="KW-1185">Reference proteome</keyword>
<reference evidence="2" key="2">
    <citation type="submission" date="2018-03" db="EMBL/GenBank/DDBJ databases">
        <title>The Triticum urartu genome reveals the dynamic nature of wheat genome evolution.</title>
        <authorList>
            <person name="Ling H."/>
            <person name="Ma B."/>
            <person name="Shi X."/>
            <person name="Liu H."/>
            <person name="Dong L."/>
            <person name="Sun H."/>
            <person name="Cao Y."/>
            <person name="Gao Q."/>
            <person name="Zheng S."/>
            <person name="Li Y."/>
            <person name="Yu Y."/>
            <person name="Du H."/>
            <person name="Qi M."/>
            <person name="Li Y."/>
            <person name="Yu H."/>
            <person name="Cui Y."/>
            <person name="Wang N."/>
            <person name="Chen C."/>
            <person name="Wu H."/>
            <person name="Zhao Y."/>
            <person name="Zhang J."/>
            <person name="Li Y."/>
            <person name="Zhou W."/>
            <person name="Zhang B."/>
            <person name="Hu W."/>
            <person name="Eijk M."/>
            <person name="Tang J."/>
            <person name="Witsenboer H."/>
            <person name="Zhao S."/>
            <person name="Li Z."/>
            <person name="Zhang A."/>
            <person name="Wang D."/>
            <person name="Liang C."/>
        </authorList>
    </citation>
    <scope>NUCLEOTIDE SEQUENCE [LARGE SCALE GENOMIC DNA]</scope>
    <source>
        <strain evidence="2">cv. G1812</strain>
    </source>
</reference>
<reference evidence="3" key="1">
    <citation type="journal article" date="2013" name="Nature">
        <title>Draft genome of the wheat A-genome progenitor Triticum urartu.</title>
        <authorList>
            <person name="Ling H.Q."/>
            <person name="Zhao S."/>
            <person name="Liu D."/>
            <person name="Wang J."/>
            <person name="Sun H."/>
            <person name="Zhang C."/>
            <person name="Fan H."/>
            <person name="Li D."/>
            <person name="Dong L."/>
            <person name="Tao Y."/>
            <person name="Gao C."/>
            <person name="Wu H."/>
            <person name="Li Y."/>
            <person name="Cui Y."/>
            <person name="Guo X."/>
            <person name="Zheng S."/>
            <person name="Wang B."/>
            <person name="Yu K."/>
            <person name="Liang Q."/>
            <person name="Yang W."/>
            <person name="Lou X."/>
            <person name="Chen J."/>
            <person name="Feng M."/>
            <person name="Jian J."/>
            <person name="Zhang X."/>
            <person name="Luo G."/>
            <person name="Jiang Y."/>
            <person name="Liu J."/>
            <person name="Wang Z."/>
            <person name="Sha Y."/>
            <person name="Zhang B."/>
            <person name="Wu H."/>
            <person name="Tang D."/>
            <person name="Shen Q."/>
            <person name="Xue P."/>
            <person name="Zou S."/>
            <person name="Wang X."/>
            <person name="Liu X."/>
            <person name="Wang F."/>
            <person name="Yang Y."/>
            <person name="An X."/>
            <person name="Dong Z."/>
            <person name="Zhang K."/>
            <person name="Zhang X."/>
            <person name="Luo M.C."/>
            <person name="Dvorak J."/>
            <person name="Tong Y."/>
            <person name="Wang J."/>
            <person name="Yang H."/>
            <person name="Li Z."/>
            <person name="Wang D."/>
            <person name="Zhang A."/>
            <person name="Wang J."/>
        </authorList>
    </citation>
    <scope>NUCLEOTIDE SEQUENCE</scope>
    <source>
        <strain evidence="3">cv. G1812</strain>
    </source>
</reference>